<evidence type="ECO:0000313" key="9">
    <source>
        <dbReference type="Proteomes" id="UP001249851"/>
    </source>
</evidence>
<comment type="similarity">
    <text evidence="1 5">Belongs to the GST superfamily. Omega family.</text>
</comment>
<proteinExistence type="inferred from homology"/>
<evidence type="ECO:0000256" key="5">
    <source>
        <dbReference type="RuleBase" id="RU368071"/>
    </source>
</evidence>
<comment type="caution">
    <text evidence="8">The sequence shown here is derived from an EMBL/GenBank/DDBJ whole genome shotgun (WGS) entry which is preliminary data.</text>
</comment>
<dbReference type="GO" id="GO:0050610">
    <property type="term" value="F:methylarsonate reductase activity"/>
    <property type="evidence" value="ECO:0007669"/>
    <property type="project" value="UniProtKB-UniRule"/>
</dbReference>
<dbReference type="GO" id="GO:0005737">
    <property type="term" value="C:cytoplasm"/>
    <property type="evidence" value="ECO:0007669"/>
    <property type="project" value="InterPro"/>
</dbReference>
<dbReference type="InterPro" id="IPR040079">
    <property type="entry name" value="Glutathione_S-Trfase"/>
</dbReference>
<evidence type="ECO:0000256" key="1">
    <source>
        <dbReference type="ARBA" id="ARBA00011067"/>
    </source>
</evidence>
<dbReference type="SFLD" id="SFLDS00019">
    <property type="entry name" value="Glutathione_Transferase_(cytos"/>
    <property type="match status" value="1"/>
</dbReference>
<evidence type="ECO:0000256" key="2">
    <source>
        <dbReference type="ARBA" id="ARBA00023002"/>
    </source>
</evidence>
<dbReference type="InterPro" id="IPR036282">
    <property type="entry name" value="Glutathione-S-Trfase_C_sf"/>
</dbReference>
<dbReference type="SUPFAM" id="SSF47616">
    <property type="entry name" value="GST C-terminal domain-like"/>
    <property type="match status" value="1"/>
</dbReference>
<protein>
    <recommendedName>
        <fullName evidence="5">Glutathione S-transferase omega</fullName>
        <shortName evidence="5">GSTO</shortName>
        <ecNumber evidence="5">1.20.4.2</ecNumber>
        <ecNumber evidence="5">1.8.5.1</ecNumber>
        <ecNumber evidence="5">2.5.1.18</ecNumber>
    </recommendedName>
    <alternativeName>
        <fullName evidence="5">Glutathione-dependent dehydroascorbate reductase</fullName>
    </alternativeName>
    <alternativeName>
        <fullName evidence="5">Monomethylarsonic acid reductase</fullName>
    </alternativeName>
</protein>
<dbReference type="Pfam" id="PF13417">
    <property type="entry name" value="GST_N_3"/>
    <property type="match status" value="1"/>
</dbReference>
<dbReference type="PANTHER" id="PTHR43968:SF6">
    <property type="entry name" value="GLUTATHIONE S-TRANSFERASE OMEGA"/>
    <property type="match status" value="1"/>
</dbReference>
<dbReference type="InterPro" id="IPR036249">
    <property type="entry name" value="Thioredoxin-like_sf"/>
</dbReference>
<organism evidence="8 9">
    <name type="scientific">Acropora cervicornis</name>
    <name type="common">Staghorn coral</name>
    <dbReference type="NCBI Taxonomy" id="6130"/>
    <lineage>
        <taxon>Eukaryota</taxon>
        <taxon>Metazoa</taxon>
        <taxon>Cnidaria</taxon>
        <taxon>Anthozoa</taxon>
        <taxon>Hexacorallia</taxon>
        <taxon>Scleractinia</taxon>
        <taxon>Astrocoeniina</taxon>
        <taxon>Acroporidae</taxon>
        <taxon>Acropora</taxon>
    </lineage>
</organism>
<dbReference type="Gene3D" id="1.20.1050.10">
    <property type="match status" value="1"/>
</dbReference>
<comment type="catalytic activity">
    <reaction evidence="3 5">
        <text>methylarsonate + 2 glutathione + H(+) = methylarsonous acid + glutathione disulfide + H2O</text>
        <dbReference type="Rhea" id="RHEA:15969"/>
        <dbReference type="ChEBI" id="CHEBI:15377"/>
        <dbReference type="ChEBI" id="CHEBI:15378"/>
        <dbReference type="ChEBI" id="CHEBI:17826"/>
        <dbReference type="ChEBI" id="CHEBI:33409"/>
        <dbReference type="ChEBI" id="CHEBI:57925"/>
        <dbReference type="ChEBI" id="CHEBI:58297"/>
        <dbReference type="EC" id="1.20.4.2"/>
    </reaction>
</comment>
<keyword evidence="2 5" id="KW-0560">Oxidoreductase</keyword>
<dbReference type="PROSITE" id="PS50405">
    <property type="entry name" value="GST_CTER"/>
    <property type="match status" value="1"/>
</dbReference>
<evidence type="ECO:0000256" key="4">
    <source>
        <dbReference type="ARBA" id="ARBA00049544"/>
    </source>
</evidence>
<comment type="catalytic activity">
    <reaction evidence="5">
        <text>RX + glutathione = an S-substituted glutathione + a halide anion + H(+)</text>
        <dbReference type="Rhea" id="RHEA:16437"/>
        <dbReference type="ChEBI" id="CHEBI:15378"/>
        <dbReference type="ChEBI" id="CHEBI:16042"/>
        <dbReference type="ChEBI" id="CHEBI:17792"/>
        <dbReference type="ChEBI" id="CHEBI:57925"/>
        <dbReference type="ChEBI" id="CHEBI:90779"/>
        <dbReference type="EC" id="2.5.1.18"/>
    </reaction>
</comment>
<dbReference type="InterPro" id="IPR004046">
    <property type="entry name" value="GST_C"/>
</dbReference>
<dbReference type="GO" id="GO:0045174">
    <property type="term" value="F:glutathione dehydrogenase (ascorbate) activity"/>
    <property type="evidence" value="ECO:0007669"/>
    <property type="project" value="UniProtKB-UniRule"/>
</dbReference>
<sequence>MTHYSKGSEKPPMKGDVLRLYSMRFCPFAQRTQLVLSAKGIPHECININLKTSQNGKVPVIEHPNGKVIYESAICCDYLEELFPEKEPKLYPKDDPFKKYKQRLLVETVGSALITAFYKSAMGQEGGEEAVKKHLVEFENYLKQNHTCIGGDEPGMGDYLMWPWFERLDVKKPETLCSYPATQAWCTAMKELPAVKDCTHQKENYEAFWERYRAGDADAQLLGIDKEKPQRFAI</sequence>
<dbReference type="EC" id="1.8.5.1" evidence="5"/>
<dbReference type="EMBL" id="JARQWQ010000007">
    <property type="protein sequence ID" value="KAK2570500.1"/>
    <property type="molecule type" value="Genomic_DNA"/>
</dbReference>
<dbReference type="FunFam" id="3.40.30.10:FF:000123">
    <property type="entry name" value="Glutathione transferase o1"/>
    <property type="match status" value="1"/>
</dbReference>
<dbReference type="AlphaFoldDB" id="A0AAD9VE24"/>
<evidence type="ECO:0000259" key="7">
    <source>
        <dbReference type="PROSITE" id="PS50405"/>
    </source>
</evidence>
<dbReference type="InterPro" id="IPR004045">
    <property type="entry name" value="Glutathione_S-Trfase_N"/>
</dbReference>
<accession>A0AAD9VE24</accession>
<dbReference type="GO" id="GO:0004364">
    <property type="term" value="F:glutathione transferase activity"/>
    <property type="evidence" value="ECO:0007669"/>
    <property type="project" value="UniProtKB-UniRule"/>
</dbReference>
<dbReference type="PANTHER" id="PTHR43968">
    <property type="match status" value="1"/>
</dbReference>
<comment type="catalytic activity">
    <reaction evidence="4 5">
        <text>L-dehydroascorbate + 2 glutathione = glutathione disulfide + L-ascorbate</text>
        <dbReference type="Rhea" id="RHEA:24424"/>
        <dbReference type="ChEBI" id="CHEBI:38290"/>
        <dbReference type="ChEBI" id="CHEBI:57925"/>
        <dbReference type="ChEBI" id="CHEBI:58297"/>
        <dbReference type="ChEBI" id="CHEBI:58539"/>
        <dbReference type="EC" id="1.8.5.1"/>
    </reaction>
</comment>
<dbReference type="Pfam" id="PF00043">
    <property type="entry name" value="GST_C"/>
    <property type="match status" value="1"/>
</dbReference>
<comment type="function">
    <text evidence="5">Exhibits glutathione-dependent thiol transferase activity. Has high dehydroascorbate reductase activity and may contribute to the recycling of ascorbic acid. Participates in the biotransformation of inorganic arsenic and reduces monomethylarsonic acid (MMA).</text>
</comment>
<dbReference type="InterPro" id="IPR050983">
    <property type="entry name" value="GST_Omega/HSP26"/>
</dbReference>
<feature type="domain" description="GST C-terminal" evidence="7">
    <location>
        <begin position="95"/>
        <end position="208"/>
    </location>
</feature>
<keyword evidence="9" id="KW-1185">Reference proteome</keyword>
<gene>
    <name evidence="8" type="ORF">P5673_004163</name>
</gene>
<dbReference type="PRINTS" id="PR01625">
    <property type="entry name" value="GSTRNSFRASEO"/>
</dbReference>
<dbReference type="FunFam" id="1.20.1050.10:FF:000009">
    <property type="entry name" value="Glutathione S-transferase omega-1"/>
    <property type="match status" value="1"/>
</dbReference>
<dbReference type="GO" id="GO:0006749">
    <property type="term" value="P:glutathione metabolic process"/>
    <property type="evidence" value="ECO:0007669"/>
    <property type="project" value="UniProtKB-UniRule"/>
</dbReference>
<dbReference type="InterPro" id="IPR010987">
    <property type="entry name" value="Glutathione-S-Trfase_C-like"/>
</dbReference>
<dbReference type="InterPro" id="IPR005442">
    <property type="entry name" value="GST_omega"/>
</dbReference>
<dbReference type="SFLD" id="SFLDG00358">
    <property type="entry name" value="Main_(cytGST)"/>
    <property type="match status" value="1"/>
</dbReference>
<evidence type="ECO:0000313" key="8">
    <source>
        <dbReference type="EMBL" id="KAK2570500.1"/>
    </source>
</evidence>
<dbReference type="SUPFAM" id="SSF52833">
    <property type="entry name" value="Thioredoxin-like"/>
    <property type="match status" value="1"/>
</dbReference>
<dbReference type="Gene3D" id="3.40.30.10">
    <property type="entry name" value="Glutaredoxin"/>
    <property type="match status" value="1"/>
</dbReference>
<reference evidence="8" key="2">
    <citation type="journal article" date="2023" name="Science">
        <title>Genomic signatures of disease resistance in endangered staghorn corals.</title>
        <authorList>
            <person name="Vollmer S.V."/>
            <person name="Selwyn J.D."/>
            <person name="Despard B.A."/>
            <person name="Roesel C.L."/>
        </authorList>
    </citation>
    <scope>NUCLEOTIDE SEQUENCE</scope>
    <source>
        <strain evidence="8">K2</strain>
    </source>
</reference>
<dbReference type="EC" id="2.5.1.18" evidence="5"/>
<evidence type="ECO:0000259" key="6">
    <source>
        <dbReference type="PROSITE" id="PS50404"/>
    </source>
</evidence>
<dbReference type="PROSITE" id="PS50404">
    <property type="entry name" value="GST_NTER"/>
    <property type="match status" value="1"/>
</dbReference>
<keyword evidence="5" id="KW-0808">Transferase</keyword>
<dbReference type="Proteomes" id="UP001249851">
    <property type="component" value="Unassembled WGS sequence"/>
</dbReference>
<feature type="domain" description="GST N-terminal" evidence="6">
    <location>
        <begin position="16"/>
        <end position="87"/>
    </location>
</feature>
<name>A0AAD9VE24_ACRCE</name>
<reference evidence="8" key="1">
    <citation type="journal article" date="2023" name="G3 (Bethesda)">
        <title>Whole genome assembly and annotation of the endangered Caribbean coral Acropora cervicornis.</title>
        <authorList>
            <person name="Selwyn J.D."/>
            <person name="Vollmer S.V."/>
        </authorList>
    </citation>
    <scope>NUCLEOTIDE SEQUENCE</scope>
    <source>
        <strain evidence="8">K2</strain>
    </source>
</reference>
<dbReference type="EC" id="1.20.4.2" evidence="5"/>
<evidence type="ECO:0000256" key="3">
    <source>
        <dbReference type="ARBA" id="ARBA00048353"/>
    </source>
</evidence>